<keyword evidence="2" id="KW-1133">Transmembrane helix</keyword>
<feature type="transmembrane region" description="Helical" evidence="2">
    <location>
        <begin position="21"/>
        <end position="43"/>
    </location>
</feature>
<comment type="caution">
    <text evidence="3">The sequence shown here is derived from an EMBL/GenBank/DDBJ whole genome shotgun (WGS) entry which is preliminary data.</text>
</comment>
<evidence type="ECO:0000313" key="4">
    <source>
        <dbReference type="Proteomes" id="UP000179258"/>
    </source>
</evidence>
<dbReference type="Proteomes" id="UP000179258">
    <property type="component" value="Unassembled WGS sequence"/>
</dbReference>
<name>A0A1G2R7Y7_9BACT</name>
<evidence type="ECO:0000256" key="2">
    <source>
        <dbReference type="SAM" id="Phobius"/>
    </source>
</evidence>
<evidence type="ECO:0000256" key="1">
    <source>
        <dbReference type="SAM" id="Coils"/>
    </source>
</evidence>
<dbReference type="Pfam" id="PF05137">
    <property type="entry name" value="PilN"/>
    <property type="match status" value="1"/>
</dbReference>
<dbReference type="InterPro" id="IPR007813">
    <property type="entry name" value="PilN"/>
</dbReference>
<dbReference type="EMBL" id="MHTX01000003">
    <property type="protein sequence ID" value="OHA68966.1"/>
    <property type="molecule type" value="Genomic_DNA"/>
</dbReference>
<protein>
    <submittedName>
        <fullName evidence="3">Uncharacterized protein</fullName>
    </submittedName>
</protein>
<reference evidence="3 4" key="1">
    <citation type="journal article" date="2016" name="Nat. Commun.">
        <title>Thousands of microbial genomes shed light on interconnected biogeochemical processes in an aquifer system.</title>
        <authorList>
            <person name="Anantharaman K."/>
            <person name="Brown C.T."/>
            <person name="Hug L.A."/>
            <person name="Sharon I."/>
            <person name="Castelle C.J."/>
            <person name="Probst A.J."/>
            <person name="Thomas B.C."/>
            <person name="Singh A."/>
            <person name="Wilkins M.J."/>
            <person name="Karaoz U."/>
            <person name="Brodie E.L."/>
            <person name="Williams K.H."/>
            <person name="Hubbard S.S."/>
            <person name="Banfield J.F."/>
        </authorList>
    </citation>
    <scope>NUCLEOTIDE SEQUENCE [LARGE SCALE GENOMIC DNA]</scope>
</reference>
<organism evidence="3 4">
    <name type="scientific">Candidatus Wildermuthbacteria bacterium RIFCSPHIGHO2_02_FULL_47_17</name>
    <dbReference type="NCBI Taxonomy" id="1802452"/>
    <lineage>
        <taxon>Bacteria</taxon>
        <taxon>Candidatus Wildermuthiibacteriota</taxon>
    </lineage>
</organism>
<sequence length="180" mass="20078">MINLLPPQEKEGLQQTKRQKIALILGFVFFAFLVCASLVLFVVNVRLNAKISEGKIFLDISENETGSLANLQKELESYNSNISAVENFYSNNLSLGELLRRIADALPPGVYLTGLSYQKTSTQFQLTGFAPTGEALRTFKQNLERQDVFYDISFPPSNWIKPADVEFTASFKVKTATAAK</sequence>
<dbReference type="AlphaFoldDB" id="A0A1G2R7Y7"/>
<proteinExistence type="predicted"/>
<dbReference type="PANTHER" id="PTHR40278">
    <property type="entry name" value="DNA UTILIZATION PROTEIN HOFN"/>
    <property type="match status" value="1"/>
</dbReference>
<feature type="coiled-coil region" evidence="1">
    <location>
        <begin position="61"/>
        <end position="88"/>
    </location>
</feature>
<keyword evidence="2" id="KW-0472">Membrane</keyword>
<keyword evidence="2" id="KW-0812">Transmembrane</keyword>
<dbReference type="InterPro" id="IPR052534">
    <property type="entry name" value="Extracell_DNA_Util/SecSys_Comp"/>
</dbReference>
<dbReference type="PANTHER" id="PTHR40278:SF1">
    <property type="entry name" value="DNA UTILIZATION PROTEIN HOFN"/>
    <property type="match status" value="1"/>
</dbReference>
<evidence type="ECO:0000313" key="3">
    <source>
        <dbReference type="EMBL" id="OHA68966.1"/>
    </source>
</evidence>
<gene>
    <name evidence="3" type="ORF">A3D59_00810</name>
</gene>
<keyword evidence="1" id="KW-0175">Coiled coil</keyword>
<accession>A0A1G2R7Y7</accession>